<keyword evidence="2" id="KW-1185">Reference proteome</keyword>
<dbReference type="OrthoDB" id="5812594at2"/>
<dbReference type="SUPFAM" id="SSF52540">
    <property type="entry name" value="P-loop containing nucleoside triphosphate hydrolases"/>
    <property type="match status" value="1"/>
</dbReference>
<dbReference type="HOGENOM" id="CLU_1018896_0_0_6"/>
<dbReference type="InterPro" id="IPR027417">
    <property type="entry name" value="P-loop_NTPase"/>
</dbReference>
<dbReference type="Proteomes" id="UP000006201">
    <property type="component" value="Unassembled WGS sequence"/>
</dbReference>
<organism evidence="1 2">
    <name type="scientific">Pseudoalteromonas tunicata D2</name>
    <dbReference type="NCBI Taxonomy" id="87626"/>
    <lineage>
        <taxon>Bacteria</taxon>
        <taxon>Pseudomonadati</taxon>
        <taxon>Pseudomonadota</taxon>
        <taxon>Gammaproteobacteria</taxon>
        <taxon>Alteromonadales</taxon>
        <taxon>Pseudoalteromonadaceae</taxon>
        <taxon>Pseudoalteromonas</taxon>
    </lineage>
</organism>
<gene>
    <name evidence="1" type="ORF">PTD2_11594</name>
</gene>
<dbReference type="STRING" id="87626.PTD2_11594"/>
<dbReference type="AlphaFoldDB" id="A4C653"/>
<reference evidence="1 2" key="1">
    <citation type="submission" date="2006-02" db="EMBL/GenBank/DDBJ databases">
        <authorList>
            <person name="Moran M.A."/>
            <person name="Kjelleberg S."/>
            <person name="Egan S."/>
            <person name="Saunders N."/>
            <person name="Thomas T."/>
            <person name="Ferriera S."/>
            <person name="Johnson J."/>
            <person name="Kravitz S."/>
            <person name="Halpern A."/>
            <person name="Remington K."/>
            <person name="Beeson K."/>
            <person name="Tran B."/>
            <person name="Rogers Y.-H."/>
            <person name="Friedman R."/>
            <person name="Venter J.C."/>
        </authorList>
    </citation>
    <scope>NUCLEOTIDE SEQUENCE [LARGE SCALE GENOMIC DNA]</scope>
    <source>
        <strain evidence="1 2">D2</strain>
    </source>
</reference>
<protein>
    <submittedName>
        <fullName evidence="1">Uncharacterized protein</fullName>
    </submittedName>
</protein>
<evidence type="ECO:0000313" key="1">
    <source>
        <dbReference type="EMBL" id="EAR29457.1"/>
    </source>
</evidence>
<sequence length="273" mass="30579">MANVFDAMNKLYPQLNRINVSGETEQVNEADIASLKQKLAEPLAQLEEIEQLDNVAVTKQRALQSHTLKPLDNTVWLRSLNKITSGLISSADDEPQMLMFLGVNPKVGNTTISYYATRLLSSYDSEKACIFFSIKLTKQQTSPIFQALVEKNKSVDEFINELEYCNFTEVCFDINLKDIQSAGTLSIISSLLAVFKQDYRWVIVDMPSVAQVPSFLSLFHLADGVVLISKSGETRLPALNALIEDLEECGANIIGSILNFRTFPIPRFLMKFI</sequence>
<dbReference type="RefSeq" id="WP_009837331.1">
    <property type="nucleotide sequence ID" value="NZ_AAOH01000002.1"/>
</dbReference>
<comment type="caution">
    <text evidence="1">The sequence shown here is derived from an EMBL/GenBank/DDBJ whole genome shotgun (WGS) entry which is preliminary data.</text>
</comment>
<dbReference type="Gene3D" id="3.40.50.300">
    <property type="entry name" value="P-loop containing nucleotide triphosphate hydrolases"/>
    <property type="match status" value="1"/>
</dbReference>
<dbReference type="EMBL" id="AAOH01000002">
    <property type="protein sequence ID" value="EAR29457.1"/>
    <property type="molecule type" value="Genomic_DNA"/>
</dbReference>
<name>A4C653_9GAMM</name>
<proteinExistence type="predicted"/>
<accession>A4C653</accession>
<evidence type="ECO:0000313" key="2">
    <source>
        <dbReference type="Proteomes" id="UP000006201"/>
    </source>
</evidence>